<dbReference type="EMBL" id="CM007654">
    <property type="protein sequence ID" value="ONI12365.1"/>
    <property type="molecule type" value="Genomic_DNA"/>
</dbReference>
<evidence type="ECO:0000313" key="2">
    <source>
        <dbReference type="Proteomes" id="UP000006882"/>
    </source>
</evidence>
<sequence>MDLVSSLKCQKSDAQSVEMDKDRIQKDFFWPDIPRISDLSIRGNSIVIIKKGGGKVPCPPEMVPLDRDKSPLLKPGCPVGNKGEEPVEEKFEPPKSNFRVPTYPLRKSEPKADLDSTYIPFIQHSRPIGECKYCLKVGEHMTQLCPYQDRVPKNAILGSGCDVVCRVCGWFFRGSCCGQDEGRAVLKNCISVKRCLKS</sequence>
<gene>
    <name evidence="1" type="ORF">PRUPE_4G159300</name>
</gene>
<proteinExistence type="predicted"/>
<evidence type="ECO:0000313" key="1">
    <source>
        <dbReference type="EMBL" id="ONI12365.1"/>
    </source>
</evidence>
<name>A0A251PPJ3_PRUPE</name>
<dbReference type="Proteomes" id="UP000006882">
    <property type="component" value="Chromosome G4"/>
</dbReference>
<accession>A0A251PPJ3</accession>
<dbReference type="AlphaFoldDB" id="A0A251PPJ3"/>
<protein>
    <submittedName>
        <fullName evidence="1">Uncharacterized protein</fullName>
    </submittedName>
</protein>
<organism evidence="1 2">
    <name type="scientific">Prunus persica</name>
    <name type="common">Peach</name>
    <name type="synonym">Amygdalus persica</name>
    <dbReference type="NCBI Taxonomy" id="3760"/>
    <lineage>
        <taxon>Eukaryota</taxon>
        <taxon>Viridiplantae</taxon>
        <taxon>Streptophyta</taxon>
        <taxon>Embryophyta</taxon>
        <taxon>Tracheophyta</taxon>
        <taxon>Spermatophyta</taxon>
        <taxon>Magnoliopsida</taxon>
        <taxon>eudicotyledons</taxon>
        <taxon>Gunneridae</taxon>
        <taxon>Pentapetalae</taxon>
        <taxon>rosids</taxon>
        <taxon>fabids</taxon>
        <taxon>Rosales</taxon>
        <taxon>Rosaceae</taxon>
        <taxon>Amygdaloideae</taxon>
        <taxon>Amygdaleae</taxon>
        <taxon>Prunus</taxon>
    </lineage>
</organism>
<keyword evidence="2" id="KW-1185">Reference proteome</keyword>
<dbReference type="Gramene" id="ONI12365">
    <property type="protein sequence ID" value="ONI12365"/>
    <property type="gene ID" value="PRUPE_4G159300"/>
</dbReference>
<reference evidence="1 2" key="1">
    <citation type="journal article" date="2013" name="Nat. Genet.">
        <title>The high-quality draft genome of peach (Prunus persica) identifies unique patterns of genetic diversity, domestication and genome evolution.</title>
        <authorList>
            <consortium name="International Peach Genome Initiative"/>
            <person name="Verde I."/>
            <person name="Abbott A.G."/>
            <person name="Scalabrin S."/>
            <person name="Jung S."/>
            <person name="Shu S."/>
            <person name="Marroni F."/>
            <person name="Zhebentyayeva T."/>
            <person name="Dettori M.T."/>
            <person name="Grimwood J."/>
            <person name="Cattonaro F."/>
            <person name="Zuccolo A."/>
            <person name="Rossini L."/>
            <person name="Jenkins J."/>
            <person name="Vendramin E."/>
            <person name="Meisel L.A."/>
            <person name="Decroocq V."/>
            <person name="Sosinski B."/>
            <person name="Prochnik S."/>
            <person name="Mitros T."/>
            <person name="Policriti A."/>
            <person name="Cipriani G."/>
            <person name="Dondini L."/>
            <person name="Ficklin S."/>
            <person name="Goodstein D.M."/>
            <person name="Xuan P."/>
            <person name="Del Fabbro C."/>
            <person name="Aramini V."/>
            <person name="Copetti D."/>
            <person name="Gonzalez S."/>
            <person name="Horner D.S."/>
            <person name="Falchi R."/>
            <person name="Lucas S."/>
            <person name="Mica E."/>
            <person name="Maldonado J."/>
            <person name="Lazzari B."/>
            <person name="Bielenberg D."/>
            <person name="Pirona R."/>
            <person name="Miculan M."/>
            <person name="Barakat A."/>
            <person name="Testolin R."/>
            <person name="Stella A."/>
            <person name="Tartarini S."/>
            <person name="Tonutti P."/>
            <person name="Arus P."/>
            <person name="Orellana A."/>
            <person name="Wells C."/>
            <person name="Main D."/>
            <person name="Vizzotto G."/>
            <person name="Silva H."/>
            <person name="Salamini F."/>
            <person name="Schmutz J."/>
            <person name="Morgante M."/>
            <person name="Rokhsar D.S."/>
        </authorList>
    </citation>
    <scope>NUCLEOTIDE SEQUENCE [LARGE SCALE GENOMIC DNA]</scope>
    <source>
        <strain evidence="2">cv. Nemared</strain>
    </source>
</reference>